<protein>
    <submittedName>
        <fullName evidence="1">Uncharacterized protein</fullName>
    </submittedName>
</protein>
<sequence>MASIYKKPVTVTDPQTGERVKGKSKKWWGRYKDENGIERRVPLATDKASAQAMLNEIVKKVAPDGWNHRSIR</sequence>
<evidence type="ECO:0000313" key="1">
    <source>
        <dbReference type="EMBL" id="HEN15114.1"/>
    </source>
</evidence>
<dbReference type="EMBL" id="DSOK01000190">
    <property type="protein sequence ID" value="HEN15114.1"/>
    <property type="molecule type" value="Genomic_DNA"/>
</dbReference>
<reference evidence="1" key="1">
    <citation type="journal article" date="2020" name="mSystems">
        <title>Genome- and Community-Level Interaction Insights into Carbon Utilization and Element Cycling Functions of Hydrothermarchaeota in Hydrothermal Sediment.</title>
        <authorList>
            <person name="Zhou Z."/>
            <person name="Liu Y."/>
            <person name="Xu W."/>
            <person name="Pan J."/>
            <person name="Luo Z.H."/>
            <person name="Li M."/>
        </authorList>
    </citation>
    <scope>NUCLEOTIDE SEQUENCE [LARGE SCALE GENOMIC DNA]</scope>
    <source>
        <strain evidence="1">SpSt-339</strain>
    </source>
</reference>
<proteinExistence type="predicted"/>
<gene>
    <name evidence="1" type="ORF">ENQ76_06560</name>
</gene>
<name>A0A7C2NZX9_9PLAN</name>
<organism evidence="1">
    <name type="scientific">Schlesneria paludicola</name>
    <dbReference type="NCBI Taxonomy" id="360056"/>
    <lineage>
        <taxon>Bacteria</taxon>
        <taxon>Pseudomonadati</taxon>
        <taxon>Planctomycetota</taxon>
        <taxon>Planctomycetia</taxon>
        <taxon>Planctomycetales</taxon>
        <taxon>Planctomycetaceae</taxon>
        <taxon>Schlesneria</taxon>
    </lineage>
</organism>
<comment type="caution">
    <text evidence="1">The sequence shown here is derived from an EMBL/GenBank/DDBJ whole genome shotgun (WGS) entry which is preliminary data.</text>
</comment>
<accession>A0A7C2NZX9</accession>
<dbReference type="AlphaFoldDB" id="A0A7C2NZX9"/>